<keyword evidence="3" id="KW-0378">Hydrolase</keyword>
<keyword evidence="4" id="KW-1185">Reference proteome</keyword>
<dbReference type="OrthoDB" id="1099523at2"/>
<evidence type="ECO:0000256" key="1">
    <source>
        <dbReference type="SAM" id="SignalP"/>
    </source>
</evidence>
<feature type="chain" id="PRO_5025027300" evidence="1">
    <location>
        <begin position="32"/>
        <end position="288"/>
    </location>
</feature>
<dbReference type="PANTHER" id="PTHR21666">
    <property type="entry name" value="PEPTIDASE-RELATED"/>
    <property type="match status" value="1"/>
</dbReference>
<comment type="caution">
    <text evidence="3">The sequence shown here is derived from an EMBL/GenBank/DDBJ whole genome shotgun (WGS) entry which is preliminary data.</text>
</comment>
<dbReference type="CDD" id="cd12797">
    <property type="entry name" value="M23_peptidase"/>
    <property type="match status" value="1"/>
</dbReference>
<dbReference type="EMBL" id="VLJV01000001">
    <property type="protein sequence ID" value="TWH21358.1"/>
    <property type="molecule type" value="Genomic_DNA"/>
</dbReference>
<dbReference type="Proteomes" id="UP000317303">
    <property type="component" value="Unassembled WGS sequence"/>
</dbReference>
<name>A0A660CCN8_9PSEU</name>
<dbReference type="AlphaFoldDB" id="A0A660CCN8"/>
<dbReference type="SUPFAM" id="SSF51261">
    <property type="entry name" value="Duplicated hybrid motif"/>
    <property type="match status" value="1"/>
</dbReference>
<evidence type="ECO:0000313" key="3">
    <source>
        <dbReference type="EMBL" id="TWH21358.1"/>
    </source>
</evidence>
<dbReference type="InterPro" id="IPR016047">
    <property type="entry name" value="M23ase_b-sheet_dom"/>
</dbReference>
<feature type="domain" description="M23ase beta-sheet core" evidence="2">
    <location>
        <begin position="67"/>
        <end position="149"/>
    </location>
</feature>
<reference evidence="3 4" key="1">
    <citation type="submission" date="2019-07" db="EMBL/GenBank/DDBJ databases">
        <title>R&amp;d 2014.</title>
        <authorList>
            <person name="Klenk H.-P."/>
        </authorList>
    </citation>
    <scope>NUCLEOTIDE SEQUENCE [LARGE SCALE GENOMIC DNA]</scope>
    <source>
        <strain evidence="3 4">DSM 43194</strain>
    </source>
</reference>
<evidence type="ECO:0000313" key="4">
    <source>
        <dbReference type="Proteomes" id="UP000317303"/>
    </source>
</evidence>
<proteinExistence type="predicted"/>
<keyword evidence="1" id="KW-0732">Signal</keyword>
<dbReference type="Pfam" id="PF01551">
    <property type="entry name" value="Peptidase_M23"/>
    <property type="match status" value="1"/>
</dbReference>
<gene>
    <name evidence="3" type="ORF">JD82_03220</name>
</gene>
<feature type="signal peptide" evidence="1">
    <location>
        <begin position="1"/>
        <end position="31"/>
    </location>
</feature>
<dbReference type="PANTHER" id="PTHR21666:SF270">
    <property type="entry name" value="MUREIN HYDROLASE ACTIVATOR ENVC"/>
    <property type="match status" value="1"/>
</dbReference>
<dbReference type="InterPro" id="IPR050570">
    <property type="entry name" value="Cell_wall_metabolism_enzyme"/>
</dbReference>
<dbReference type="Gene3D" id="2.70.70.10">
    <property type="entry name" value="Glucose Permease (Domain IIA)"/>
    <property type="match status" value="1"/>
</dbReference>
<protein>
    <submittedName>
        <fullName evidence="3">Murein DD-endopeptidase MepM/ murein hydrolase activator NlpD</fullName>
    </submittedName>
</protein>
<dbReference type="GO" id="GO:0004222">
    <property type="term" value="F:metalloendopeptidase activity"/>
    <property type="evidence" value="ECO:0007669"/>
    <property type="project" value="TreeGrafter"/>
</dbReference>
<sequence>MRFRRIAAAVGAVAVTAGTALLSAGAGQASAAPAFKMPFECGYTATAATWQGHSPELSVDWQKSGITGDTVVASAGGTVTRVADTGGTSYGKWIEIDHGGGWTTRYAHLSSQSVSQGQKVSTGTKIGAAGATGGVSGPHLHYEQRLNGADQKVVVDGKAVPYYGKTDFTSKNCGGGGGGGNPYTPKEICGSGFSVINEKGLDGNGRVYLLYNSGTGKNCVTTVKNTKIGTKSPASTFLEVQGGDRKTDKGEFSYYAGPVKQAAADKCVKWGGSVGDKSFTSKFGHCGS</sequence>
<dbReference type="RefSeq" id="WP_030533706.1">
    <property type="nucleotide sequence ID" value="NZ_JOIJ01000017.1"/>
</dbReference>
<evidence type="ECO:0000259" key="2">
    <source>
        <dbReference type="Pfam" id="PF01551"/>
    </source>
</evidence>
<dbReference type="InterPro" id="IPR011055">
    <property type="entry name" value="Dup_hybrid_motif"/>
</dbReference>
<accession>A0A660CCN8</accession>
<organism evidence="3 4">
    <name type="scientific">Prauserella rugosa</name>
    <dbReference type="NCBI Taxonomy" id="43354"/>
    <lineage>
        <taxon>Bacteria</taxon>
        <taxon>Bacillati</taxon>
        <taxon>Actinomycetota</taxon>
        <taxon>Actinomycetes</taxon>
        <taxon>Pseudonocardiales</taxon>
        <taxon>Pseudonocardiaceae</taxon>
        <taxon>Prauserella</taxon>
    </lineage>
</organism>